<dbReference type="InterPro" id="IPR044287">
    <property type="entry name" value="SGS3"/>
</dbReference>
<evidence type="ECO:0000259" key="1">
    <source>
        <dbReference type="Pfam" id="PF03468"/>
    </source>
</evidence>
<dbReference type="Gene3D" id="3.30.70.2890">
    <property type="entry name" value="XS domain"/>
    <property type="match status" value="1"/>
</dbReference>
<sequence>MVVVMNTLLEKDEDDKDINVVSSWKFIVERHGKLIDYFSEYAASKARHAYGPNGHRGMSVLIFDGSDVGYVEAERLHRHFIDQRTDRDSWQNHRVRFLPGGKRQLYGKARLKYEMRSYNEMVVAQMKQMSEDNQQLNYLKNRMVKKEQHSKLVEETLGVVTQKLRETMEENNIVRKKATEKHLEYENVMKFQEKFFHDQIERIHKATDEKESRKEAIQKSIDCQVKDVEKFEAERDKLIKSHEETKVKLKMEYMAKEVELEKKLDAALTSLMDKHKPDAFQGSCSSSS</sequence>
<dbReference type="Gramene" id="LPERR11G12620.1">
    <property type="protein sequence ID" value="LPERR11G12620.1"/>
    <property type="gene ID" value="LPERR11G12620"/>
</dbReference>
<dbReference type="eggNOG" id="ENOG502QPU5">
    <property type="taxonomic scope" value="Eukaryota"/>
</dbReference>
<proteinExistence type="predicted"/>
<feature type="domain" description="XS" evidence="1">
    <location>
        <begin position="1"/>
        <end position="107"/>
    </location>
</feature>
<protein>
    <recommendedName>
        <fullName evidence="1">XS domain-containing protein</fullName>
    </recommendedName>
</protein>
<reference evidence="3" key="2">
    <citation type="submission" date="2013-12" db="EMBL/GenBank/DDBJ databases">
        <authorList>
            <person name="Yu Y."/>
            <person name="Lee S."/>
            <person name="de Baynast K."/>
            <person name="Wissotski M."/>
            <person name="Liu L."/>
            <person name="Talag J."/>
            <person name="Goicoechea J."/>
            <person name="Angelova A."/>
            <person name="Jetty R."/>
            <person name="Kudrna D."/>
            <person name="Golser W."/>
            <person name="Rivera L."/>
            <person name="Zhang J."/>
            <person name="Wing R."/>
        </authorList>
    </citation>
    <scope>NUCLEOTIDE SEQUENCE</scope>
</reference>
<keyword evidence="3" id="KW-1185">Reference proteome</keyword>
<reference evidence="2" key="3">
    <citation type="submission" date="2015-04" db="UniProtKB">
        <authorList>
            <consortium name="EnsemblPlants"/>
        </authorList>
    </citation>
    <scope>IDENTIFICATION</scope>
</reference>
<dbReference type="InterPro" id="IPR038588">
    <property type="entry name" value="XS_domain_sf"/>
</dbReference>
<dbReference type="STRING" id="77586.A0A0D9XSR4"/>
<name>A0A0D9XSR4_9ORYZ</name>
<dbReference type="HOGENOM" id="CLU_020338_0_0_1"/>
<accession>A0A0D9XSR4</accession>
<dbReference type="InterPro" id="IPR005380">
    <property type="entry name" value="XS_domain"/>
</dbReference>
<organism evidence="2 3">
    <name type="scientific">Leersia perrieri</name>
    <dbReference type="NCBI Taxonomy" id="77586"/>
    <lineage>
        <taxon>Eukaryota</taxon>
        <taxon>Viridiplantae</taxon>
        <taxon>Streptophyta</taxon>
        <taxon>Embryophyta</taxon>
        <taxon>Tracheophyta</taxon>
        <taxon>Spermatophyta</taxon>
        <taxon>Magnoliopsida</taxon>
        <taxon>Liliopsida</taxon>
        <taxon>Poales</taxon>
        <taxon>Poaceae</taxon>
        <taxon>BOP clade</taxon>
        <taxon>Oryzoideae</taxon>
        <taxon>Oryzeae</taxon>
        <taxon>Oryzinae</taxon>
        <taxon>Leersia</taxon>
    </lineage>
</organism>
<reference evidence="2 3" key="1">
    <citation type="submission" date="2012-08" db="EMBL/GenBank/DDBJ databases">
        <title>Oryza genome evolution.</title>
        <authorList>
            <person name="Wing R.A."/>
        </authorList>
    </citation>
    <scope>NUCLEOTIDE SEQUENCE</scope>
</reference>
<dbReference type="PANTHER" id="PTHR46602:SF1">
    <property type="entry name" value="PROTEIN SUPPRESSOR OF GENE SILENCING 3"/>
    <property type="match status" value="1"/>
</dbReference>
<evidence type="ECO:0000313" key="2">
    <source>
        <dbReference type="EnsemblPlants" id="LPERR11G12620.1"/>
    </source>
</evidence>
<dbReference type="AlphaFoldDB" id="A0A0D9XSR4"/>
<dbReference type="EnsemblPlants" id="LPERR11G12620.1">
    <property type="protein sequence ID" value="LPERR11G12620.1"/>
    <property type="gene ID" value="LPERR11G12620"/>
</dbReference>
<evidence type="ECO:0000313" key="3">
    <source>
        <dbReference type="Proteomes" id="UP000032180"/>
    </source>
</evidence>
<dbReference type="GO" id="GO:0031047">
    <property type="term" value="P:regulatory ncRNA-mediated gene silencing"/>
    <property type="evidence" value="ECO:0007669"/>
    <property type="project" value="InterPro"/>
</dbReference>
<dbReference type="Pfam" id="PF03468">
    <property type="entry name" value="XS"/>
    <property type="match status" value="1"/>
</dbReference>
<dbReference type="GO" id="GO:0051607">
    <property type="term" value="P:defense response to virus"/>
    <property type="evidence" value="ECO:0007669"/>
    <property type="project" value="InterPro"/>
</dbReference>
<dbReference type="Proteomes" id="UP000032180">
    <property type="component" value="Chromosome 11"/>
</dbReference>
<dbReference type="PANTHER" id="PTHR46602">
    <property type="entry name" value="PROTEIN SUPPRESSOR OF GENE SILENCING 3"/>
    <property type="match status" value="1"/>
</dbReference>